<dbReference type="AlphaFoldDB" id="A0A232EE65"/>
<reference evidence="1 2" key="1">
    <citation type="journal article" date="2017" name="Curr. Biol.">
        <title>The Evolution of Venom by Co-option of Single-Copy Genes.</title>
        <authorList>
            <person name="Martinson E.O."/>
            <person name="Mrinalini"/>
            <person name="Kelkar Y.D."/>
            <person name="Chang C.H."/>
            <person name="Werren J.H."/>
        </authorList>
    </citation>
    <scope>NUCLEOTIDE SEQUENCE [LARGE SCALE GENOMIC DNA]</scope>
    <source>
        <strain evidence="1 2">Alberta</strain>
        <tissue evidence="1">Whole body</tissue>
    </source>
</reference>
<sequence>MANSEVMRKANSIAQDIIYAVTRGDIKTSKHLTLGITLKSLTSSRKIIDIMNNYNVLEEIETELTFASNSLLTVCPEGAVLSPNYCTGIAFDNFDRYVETSTGKDTLHDTVGIFYQNVTDESHNISDNETSITAVSPRLAKRRRTFDEIAPELLSYTQNPKLVEYLLPLDNELRNISVKKLDFYKLVDLAWVMSHFLKIENTPMWVGYNSKTMKDTSPKQKISYLMPINVSPTNKSVVYETMRQTQEVAKECRQGYMQVTYDLAIANIAYQIKSKEKPNFENIFIHMGSFHVMMAYFKAIGKFIDECGLTQIMIQSDLLASGSLNGFISGKHFNRCKRLHGIVSLALQILHFKEFLKTREITIGEPVNYSRWLVYYHENLLKVNETHPELAEEFNKGFFGIKRTEKTFSRIPIDLTLEQTINADADNKLTARQRWAKSHSLRSTIISHVYQDSGMRKAQDVTSDLQKNQIREDSSQLVTFMAELEKNINPFNWSTGNGDLLYNISTGRCVSDQIANFLLSAEKTGEQLRELFISECAMSDKRFEQPIKQNKIFNFAIRLQRDLFGRMLGIAIKEKTDVEKILTFPLTPVPMSLCHLDGSICKTEKSALKSCFQLNDDLPQQDYERSLRGGTSIDYIISGPEQIRPADFNKELRNNKFKEALVKFLITDWENNEMATFIANMHNLKHNSKVWIEYGTHGKQQIINLNTLYITLGNTLCTALPGFHALTGCDANPSFYRKGKKNPLKILCKSEEYQKAFTDLANVWTNATKKIASDLNPLNHGWVINDNKYDFLWFTGAQFPETVRDIILEDDDTEEEENISCESDESENN</sequence>
<dbReference type="PANTHER" id="PTHR46704">
    <property type="entry name" value="CXC DOMAIN-CONTAINING PROTEIN-RELATED"/>
    <property type="match status" value="1"/>
</dbReference>
<evidence type="ECO:0000313" key="1">
    <source>
        <dbReference type="EMBL" id="OXU16633.1"/>
    </source>
</evidence>
<keyword evidence="2" id="KW-1185">Reference proteome</keyword>
<name>A0A232EE65_9HYME</name>
<accession>A0A232EE65</accession>
<gene>
    <name evidence="1" type="ORF">TSAR_013301</name>
</gene>
<dbReference type="Proteomes" id="UP000215335">
    <property type="component" value="Unassembled WGS sequence"/>
</dbReference>
<dbReference type="OrthoDB" id="7698228at2759"/>
<organism evidence="1 2">
    <name type="scientific">Trichomalopsis sarcophagae</name>
    <dbReference type="NCBI Taxonomy" id="543379"/>
    <lineage>
        <taxon>Eukaryota</taxon>
        <taxon>Metazoa</taxon>
        <taxon>Ecdysozoa</taxon>
        <taxon>Arthropoda</taxon>
        <taxon>Hexapoda</taxon>
        <taxon>Insecta</taxon>
        <taxon>Pterygota</taxon>
        <taxon>Neoptera</taxon>
        <taxon>Endopterygota</taxon>
        <taxon>Hymenoptera</taxon>
        <taxon>Apocrita</taxon>
        <taxon>Proctotrupomorpha</taxon>
        <taxon>Chalcidoidea</taxon>
        <taxon>Pteromalidae</taxon>
        <taxon>Pteromalinae</taxon>
        <taxon>Trichomalopsis</taxon>
    </lineage>
</organism>
<dbReference type="PANTHER" id="PTHR46704:SF9">
    <property type="entry name" value="BHLH DOMAIN-CONTAINING PROTEIN"/>
    <property type="match status" value="1"/>
</dbReference>
<comment type="caution">
    <text evidence="1">The sequence shown here is derived from an EMBL/GenBank/DDBJ whole genome shotgun (WGS) entry which is preliminary data.</text>
</comment>
<evidence type="ECO:0000313" key="2">
    <source>
        <dbReference type="Proteomes" id="UP000215335"/>
    </source>
</evidence>
<dbReference type="STRING" id="543379.A0A232EE65"/>
<dbReference type="EMBL" id="NNAY01005563">
    <property type="protein sequence ID" value="OXU16633.1"/>
    <property type="molecule type" value="Genomic_DNA"/>
</dbReference>
<protein>
    <submittedName>
        <fullName evidence="1">Uncharacterized protein</fullName>
    </submittedName>
</protein>
<proteinExistence type="predicted"/>